<name>A0A9I9EJB9_CUCME</name>
<organism evidence="2">
    <name type="scientific">Cucumis melo</name>
    <name type="common">Muskmelon</name>
    <dbReference type="NCBI Taxonomy" id="3656"/>
    <lineage>
        <taxon>Eukaryota</taxon>
        <taxon>Viridiplantae</taxon>
        <taxon>Streptophyta</taxon>
        <taxon>Embryophyta</taxon>
        <taxon>Tracheophyta</taxon>
        <taxon>Spermatophyta</taxon>
        <taxon>Magnoliopsida</taxon>
        <taxon>eudicotyledons</taxon>
        <taxon>Gunneridae</taxon>
        <taxon>Pentapetalae</taxon>
        <taxon>rosids</taxon>
        <taxon>fabids</taxon>
        <taxon>Cucurbitales</taxon>
        <taxon>Cucurbitaceae</taxon>
        <taxon>Benincaseae</taxon>
        <taxon>Cucumis</taxon>
    </lineage>
</organism>
<sequence>MLIAENVLSTVAVVTGKINAKTLVVFSFLQPPSSSTSPTTAASSSTFSYDRRFSYTFLHSQLPAPSPTTAAAHPPSPTVAPPFSPSATHTKLRLLYRRRHYSSHAH</sequence>
<dbReference type="EnsemblPlants" id="MELO3C034535.2.1">
    <property type="protein sequence ID" value="MELO3C034535.2.1"/>
    <property type="gene ID" value="MELO3C034535.2"/>
</dbReference>
<reference evidence="2" key="1">
    <citation type="submission" date="2023-03" db="UniProtKB">
        <authorList>
            <consortium name="EnsemblPlants"/>
        </authorList>
    </citation>
    <scope>IDENTIFICATION</scope>
</reference>
<evidence type="ECO:0000313" key="2">
    <source>
        <dbReference type="EnsemblPlants" id="MELO3C034535.2.1"/>
    </source>
</evidence>
<dbReference type="Gramene" id="MELO3C034535.2.1">
    <property type="protein sequence ID" value="MELO3C034535.2.1"/>
    <property type="gene ID" value="MELO3C034535.2"/>
</dbReference>
<protein>
    <submittedName>
        <fullName evidence="2">Uncharacterized protein</fullName>
    </submittedName>
</protein>
<evidence type="ECO:0000256" key="1">
    <source>
        <dbReference type="SAM" id="MobiDB-lite"/>
    </source>
</evidence>
<accession>A0A9I9EJB9</accession>
<feature type="compositionally biased region" description="Pro residues" evidence="1">
    <location>
        <begin position="74"/>
        <end position="84"/>
    </location>
</feature>
<feature type="region of interest" description="Disordered" evidence="1">
    <location>
        <begin position="65"/>
        <end position="86"/>
    </location>
</feature>
<proteinExistence type="predicted"/>
<dbReference type="AlphaFoldDB" id="A0A9I9EJB9"/>